<organism evidence="1 2">
    <name type="scientific">Mycolicibacterium sarraceniae</name>
    <dbReference type="NCBI Taxonomy" id="1534348"/>
    <lineage>
        <taxon>Bacteria</taxon>
        <taxon>Bacillati</taxon>
        <taxon>Actinomycetota</taxon>
        <taxon>Actinomycetes</taxon>
        <taxon>Mycobacteriales</taxon>
        <taxon>Mycobacteriaceae</taxon>
        <taxon>Mycolicibacterium</taxon>
    </lineage>
</organism>
<accession>A0A7I7SKE0</accession>
<evidence type="ECO:0000313" key="1">
    <source>
        <dbReference type="EMBL" id="BBY57447.1"/>
    </source>
</evidence>
<dbReference type="KEGG" id="msar:MSAR_05830"/>
<proteinExistence type="predicted"/>
<sequence length="111" mass="12367">MSVGDLVSSDAIHEGQEGATLILVARQRLDGGQANLLSDVVCREANPLRGAQTSPDITDHDGTDGLYYFTEGITAAGHRFSNGRVETFSWNCHRRRYLQRYERDASRQALR</sequence>
<keyword evidence="2" id="KW-1185">Reference proteome</keyword>
<dbReference type="EMBL" id="AP022595">
    <property type="protein sequence ID" value="BBY57447.1"/>
    <property type="molecule type" value="Genomic_DNA"/>
</dbReference>
<gene>
    <name evidence="1" type="ORF">MSAR_05830</name>
</gene>
<evidence type="ECO:0000313" key="2">
    <source>
        <dbReference type="Proteomes" id="UP000466445"/>
    </source>
</evidence>
<name>A0A7I7SKE0_9MYCO</name>
<reference evidence="1 2" key="1">
    <citation type="journal article" date="2019" name="Emerg. Microbes Infect.">
        <title>Comprehensive subspecies identification of 175 nontuberculous mycobacteria species based on 7547 genomic profiles.</title>
        <authorList>
            <person name="Matsumoto Y."/>
            <person name="Kinjo T."/>
            <person name="Motooka D."/>
            <person name="Nabeya D."/>
            <person name="Jung N."/>
            <person name="Uechi K."/>
            <person name="Horii T."/>
            <person name="Iida T."/>
            <person name="Fujita J."/>
            <person name="Nakamura S."/>
        </authorList>
    </citation>
    <scope>NUCLEOTIDE SEQUENCE [LARGE SCALE GENOMIC DNA]</scope>
    <source>
        <strain evidence="1 2">JCM 30395</strain>
    </source>
</reference>
<dbReference type="AlphaFoldDB" id="A0A7I7SKE0"/>
<protein>
    <submittedName>
        <fullName evidence="1">Uncharacterized protein</fullName>
    </submittedName>
</protein>
<dbReference type="Proteomes" id="UP000466445">
    <property type="component" value="Chromosome"/>
</dbReference>